<evidence type="ECO:0000256" key="9">
    <source>
        <dbReference type="ARBA" id="ARBA00023316"/>
    </source>
</evidence>
<keyword evidence="3 10" id="KW-0132">Cell division</keyword>
<evidence type="ECO:0000259" key="14">
    <source>
        <dbReference type="Pfam" id="PF08245"/>
    </source>
</evidence>
<evidence type="ECO:0000259" key="13">
    <source>
        <dbReference type="Pfam" id="PF02875"/>
    </source>
</evidence>
<comment type="similarity">
    <text evidence="10">Belongs to the MurCDEF family. MurF subfamily.</text>
</comment>
<evidence type="ECO:0000259" key="12">
    <source>
        <dbReference type="Pfam" id="PF01225"/>
    </source>
</evidence>
<dbReference type="InterPro" id="IPR013221">
    <property type="entry name" value="Mur_ligase_cen"/>
</dbReference>
<evidence type="ECO:0000256" key="3">
    <source>
        <dbReference type="ARBA" id="ARBA00022618"/>
    </source>
</evidence>
<dbReference type="Pfam" id="PF02875">
    <property type="entry name" value="Mur_ligase_C"/>
    <property type="match status" value="1"/>
</dbReference>
<evidence type="ECO:0000313" key="15">
    <source>
        <dbReference type="EMBL" id="MBP1043421.1"/>
    </source>
</evidence>
<gene>
    <name evidence="10" type="primary">murF</name>
    <name evidence="15" type="ORF">I6N95_20570</name>
</gene>
<feature type="domain" description="Mur ligase central" evidence="14">
    <location>
        <begin position="110"/>
        <end position="294"/>
    </location>
</feature>
<dbReference type="Gene3D" id="3.90.190.20">
    <property type="entry name" value="Mur ligase, C-terminal domain"/>
    <property type="match status" value="1"/>
</dbReference>
<dbReference type="Pfam" id="PF01225">
    <property type="entry name" value="Mur_ligase"/>
    <property type="match status" value="1"/>
</dbReference>
<keyword evidence="16" id="KW-1185">Reference proteome</keyword>
<dbReference type="Proteomes" id="UP000674938">
    <property type="component" value="Unassembled WGS sequence"/>
</dbReference>
<dbReference type="InterPro" id="IPR005863">
    <property type="entry name" value="UDP-N-AcMur_synth"/>
</dbReference>
<feature type="binding site" evidence="10">
    <location>
        <begin position="112"/>
        <end position="118"/>
    </location>
    <ligand>
        <name>ATP</name>
        <dbReference type="ChEBI" id="CHEBI:30616"/>
    </ligand>
</feature>
<keyword evidence="7 10" id="KW-0573">Peptidoglycan synthesis</keyword>
<dbReference type="SUPFAM" id="SSF53244">
    <property type="entry name" value="MurD-like peptide ligases, peptide-binding domain"/>
    <property type="match status" value="1"/>
</dbReference>
<evidence type="ECO:0000313" key="16">
    <source>
        <dbReference type="Proteomes" id="UP000674938"/>
    </source>
</evidence>
<keyword evidence="5 10" id="KW-0067">ATP-binding</keyword>
<evidence type="ECO:0000256" key="7">
    <source>
        <dbReference type="ARBA" id="ARBA00022984"/>
    </source>
</evidence>
<dbReference type="InterPro" id="IPR051046">
    <property type="entry name" value="MurCDEF_CellWall_CoF430Synth"/>
</dbReference>
<evidence type="ECO:0000256" key="8">
    <source>
        <dbReference type="ARBA" id="ARBA00023306"/>
    </source>
</evidence>
<dbReference type="PANTHER" id="PTHR43024:SF1">
    <property type="entry name" value="UDP-N-ACETYLMURAMOYL-TRIPEPTIDE--D-ALANYL-D-ALANINE LIGASE"/>
    <property type="match status" value="1"/>
</dbReference>
<keyword evidence="1 10" id="KW-0963">Cytoplasm</keyword>
<dbReference type="NCBIfam" id="TIGR01143">
    <property type="entry name" value="murF"/>
    <property type="match status" value="1"/>
</dbReference>
<evidence type="ECO:0000256" key="1">
    <source>
        <dbReference type="ARBA" id="ARBA00022490"/>
    </source>
</evidence>
<keyword evidence="2 10" id="KW-0436">Ligase</keyword>
<dbReference type="AlphaFoldDB" id="A0A940SXL6"/>
<dbReference type="EMBL" id="JAEEGA010000016">
    <property type="protein sequence ID" value="MBP1043421.1"/>
    <property type="molecule type" value="Genomic_DNA"/>
</dbReference>
<evidence type="ECO:0000256" key="11">
    <source>
        <dbReference type="RuleBase" id="RU004136"/>
    </source>
</evidence>
<evidence type="ECO:0000256" key="4">
    <source>
        <dbReference type="ARBA" id="ARBA00022741"/>
    </source>
</evidence>
<dbReference type="GO" id="GO:0008360">
    <property type="term" value="P:regulation of cell shape"/>
    <property type="evidence" value="ECO:0007669"/>
    <property type="project" value="UniProtKB-KW"/>
</dbReference>
<dbReference type="GO" id="GO:0009252">
    <property type="term" value="P:peptidoglycan biosynthetic process"/>
    <property type="evidence" value="ECO:0007669"/>
    <property type="project" value="UniProtKB-UniRule"/>
</dbReference>
<protein>
    <recommendedName>
        <fullName evidence="10 11">UDP-N-acetylmuramoyl-tripeptide--D-alanyl-D-alanine ligase</fullName>
        <ecNumber evidence="10 11">6.3.2.10</ecNumber>
    </recommendedName>
    <alternativeName>
        <fullName evidence="10">D-alanyl-D-alanine-adding enzyme</fullName>
    </alternativeName>
</protein>
<dbReference type="GO" id="GO:0071555">
    <property type="term" value="P:cell wall organization"/>
    <property type="evidence" value="ECO:0007669"/>
    <property type="project" value="UniProtKB-KW"/>
</dbReference>
<dbReference type="PANTHER" id="PTHR43024">
    <property type="entry name" value="UDP-N-ACETYLMURAMOYL-TRIPEPTIDE--D-ALANYL-D-ALANINE LIGASE"/>
    <property type="match status" value="1"/>
</dbReference>
<dbReference type="Gene3D" id="3.40.1190.10">
    <property type="entry name" value="Mur-like, catalytic domain"/>
    <property type="match status" value="1"/>
</dbReference>
<comment type="caution">
    <text evidence="15">The sequence shown here is derived from an EMBL/GenBank/DDBJ whole genome shotgun (WGS) entry which is preliminary data.</text>
</comment>
<evidence type="ECO:0000256" key="2">
    <source>
        <dbReference type="ARBA" id="ARBA00022598"/>
    </source>
</evidence>
<comment type="catalytic activity">
    <reaction evidence="10">
        <text>UDP-N-acetyl-alpha-D-muramoyl-L-alanyl-gamma-D-glutamyl-L-lysine + D-alanyl-D-alanine + ATP = UDP-N-acetyl-alpha-D-muramoyl-L-alanyl-gamma-D-glutamyl-L-lysyl-D-alanyl-D-alanine + ADP + phosphate + H(+)</text>
        <dbReference type="Rhea" id="RHEA:16085"/>
        <dbReference type="ChEBI" id="CHEBI:15378"/>
        <dbReference type="ChEBI" id="CHEBI:30616"/>
        <dbReference type="ChEBI" id="CHEBI:43474"/>
        <dbReference type="ChEBI" id="CHEBI:57822"/>
        <dbReference type="ChEBI" id="CHEBI:70758"/>
        <dbReference type="ChEBI" id="CHEBI:83903"/>
        <dbReference type="ChEBI" id="CHEBI:456216"/>
        <dbReference type="EC" id="6.3.2.10"/>
    </reaction>
</comment>
<keyword evidence="4 10" id="KW-0547">Nucleotide-binding</keyword>
<dbReference type="SUPFAM" id="SSF53623">
    <property type="entry name" value="MurD-like peptide ligases, catalytic domain"/>
    <property type="match status" value="1"/>
</dbReference>
<dbReference type="Gene3D" id="3.40.1390.10">
    <property type="entry name" value="MurE/MurF, N-terminal domain"/>
    <property type="match status" value="1"/>
</dbReference>
<evidence type="ECO:0000256" key="10">
    <source>
        <dbReference type="HAMAP-Rule" id="MF_02019"/>
    </source>
</evidence>
<dbReference type="GO" id="GO:0051301">
    <property type="term" value="P:cell division"/>
    <property type="evidence" value="ECO:0007669"/>
    <property type="project" value="UniProtKB-KW"/>
</dbReference>
<proteinExistence type="inferred from homology"/>
<dbReference type="EC" id="6.3.2.10" evidence="10 11"/>
<comment type="catalytic activity">
    <reaction evidence="11">
        <text>D-alanyl-D-alanine + UDP-N-acetyl-alpha-D-muramoyl-L-alanyl-gamma-D-glutamyl-meso-2,6-diaminopimelate + ATP = UDP-N-acetyl-alpha-D-muramoyl-L-alanyl-gamma-D-glutamyl-meso-2,6-diaminopimeloyl-D-alanyl-D-alanine + ADP + phosphate + H(+)</text>
        <dbReference type="Rhea" id="RHEA:28374"/>
        <dbReference type="ChEBI" id="CHEBI:15378"/>
        <dbReference type="ChEBI" id="CHEBI:30616"/>
        <dbReference type="ChEBI" id="CHEBI:43474"/>
        <dbReference type="ChEBI" id="CHEBI:57822"/>
        <dbReference type="ChEBI" id="CHEBI:61386"/>
        <dbReference type="ChEBI" id="CHEBI:83905"/>
        <dbReference type="ChEBI" id="CHEBI:456216"/>
        <dbReference type="EC" id="6.3.2.10"/>
    </reaction>
</comment>
<dbReference type="SUPFAM" id="SSF63418">
    <property type="entry name" value="MurE/MurF N-terminal domain"/>
    <property type="match status" value="1"/>
</dbReference>
<evidence type="ECO:0000256" key="5">
    <source>
        <dbReference type="ARBA" id="ARBA00022840"/>
    </source>
</evidence>
<dbReference type="InterPro" id="IPR036565">
    <property type="entry name" value="Mur-like_cat_sf"/>
</dbReference>
<feature type="domain" description="Mur ligase C-terminal" evidence="13">
    <location>
        <begin position="318"/>
        <end position="444"/>
    </location>
</feature>
<keyword evidence="8 10" id="KW-0131">Cell cycle</keyword>
<dbReference type="HAMAP" id="MF_02019">
    <property type="entry name" value="MurF"/>
    <property type="match status" value="1"/>
</dbReference>
<organism evidence="15 16">
    <name type="scientific">Vagococcus allomyrinae</name>
    <dbReference type="NCBI Taxonomy" id="2794353"/>
    <lineage>
        <taxon>Bacteria</taxon>
        <taxon>Bacillati</taxon>
        <taxon>Bacillota</taxon>
        <taxon>Bacilli</taxon>
        <taxon>Lactobacillales</taxon>
        <taxon>Enterococcaceae</taxon>
        <taxon>Vagococcus</taxon>
    </lineage>
</organism>
<dbReference type="GO" id="GO:0047480">
    <property type="term" value="F:UDP-N-acetylmuramoyl-tripeptide-D-alanyl-D-alanine ligase activity"/>
    <property type="evidence" value="ECO:0007669"/>
    <property type="project" value="UniProtKB-UniRule"/>
</dbReference>
<dbReference type="RefSeq" id="WP_209531234.1">
    <property type="nucleotide sequence ID" value="NZ_JAEEGA010000016.1"/>
</dbReference>
<dbReference type="InterPro" id="IPR000713">
    <property type="entry name" value="Mur_ligase_N"/>
</dbReference>
<comment type="function">
    <text evidence="10 11">Involved in cell wall formation. Catalyzes the final step in the synthesis of UDP-N-acetylmuramoyl-pentapeptide, the precursor of murein.</text>
</comment>
<sequence>MNLSIKEIATAVGAQNSWQDWAKLTVTDVEFDTRKVGAGSLFVPLQGGARDGHEFIQTAIDQGAMVAFWSETVSERPVDFPVLVVADTLVAFQQLAQYYLAKCEPKVIGVTGSNGKTTTKDMIASVLGQQFKTYKTQGNYNNHIGLPYTILHMPANTEMLVLEMGMDHFGEIEVLSQLAKPDVAAITMIGESHIEFLGSRQGIAQAKMEIVAGLNPDGLLVVPGDEPLLAPLLAPLTVDVIKFGQPSTSQISGQLIAETKATTTFTVAALGELAVTIPVLGHYNMNNALIALVIGDYFGIPLDKMAHGLATMNLTASRTEWLKAWNGAEILSDVYNANPTAMGLVLDTFSQLPTAGNRLVVLADMGELGEQSASLHESMAAHIEATKIKSVYLFGQQMEVLYRALLPVFGPERVTHFNLASKSELMAQLRADLQPTDMLMLKGSNSMKLIEIVENLIEN</sequence>
<comment type="subcellular location">
    <subcellularLocation>
        <location evidence="10 11">Cytoplasm</location>
    </subcellularLocation>
</comment>
<name>A0A940SXL6_9ENTE</name>
<comment type="pathway">
    <text evidence="10 11">Cell wall biogenesis; peptidoglycan biosynthesis.</text>
</comment>
<dbReference type="GO" id="GO:0005737">
    <property type="term" value="C:cytoplasm"/>
    <property type="evidence" value="ECO:0007669"/>
    <property type="project" value="UniProtKB-SubCell"/>
</dbReference>
<keyword evidence="6 10" id="KW-0133">Cell shape</keyword>
<evidence type="ECO:0000256" key="6">
    <source>
        <dbReference type="ARBA" id="ARBA00022960"/>
    </source>
</evidence>
<keyword evidence="9 10" id="KW-0961">Cell wall biogenesis/degradation</keyword>
<dbReference type="Pfam" id="PF08245">
    <property type="entry name" value="Mur_ligase_M"/>
    <property type="match status" value="1"/>
</dbReference>
<reference evidence="15" key="1">
    <citation type="submission" date="2020-12" db="EMBL/GenBank/DDBJ databases">
        <title>Vagococcus allomyrinae sp. nov. and Enterococcus lavae sp. nov., isolated from the larvae of Allomyrina dichotoma.</title>
        <authorList>
            <person name="Lee S.D."/>
        </authorList>
    </citation>
    <scope>NUCLEOTIDE SEQUENCE</scope>
    <source>
        <strain evidence="15">BWB3-3</strain>
    </source>
</reference>
<feature type="domain" description="Mur ligase N-terminal catalytic" evidence="12">
    <location>
        <begin position="27"/>
        <end position="73"/>
    </location>
</feature>
<dbReference type="InterPro" id="IPR035911">
    <property type="entry name" value="MurE/MurF_N"/>
</dbReference>
<dbReference type="InterPro" id="IPR036615">
    <property type="entry name" value="Mur_ligase_C_dom_sf"/>
</dbReference>
<dbReference type="GO" id="GO:0005524">
    <property type="term" value="F:ATP binding"/>
    <property type="evidence" value="ECO:0007669"/>
    <property type="project" value="UniProtKB-UniRule"/>
</dbReference>
<dbReference type="InterPro" id="IPR004101">
    <property type="entry name" value="Mur_ligase_C"/>
</dbReference>
<accession>A0A940SXL6</accession>